<feature type="transmembrane region" description="Helical" evidence="1">
    <location>
        <begin position="35"/>
        <end position="57"/>
    </location>
</feature>
<proteinExistence type="predicted"/>
<evidence type="ECO:0000256" key="1">
    <source>
        <dbReference type="SAM" id="Phobius"/>
    </source>
</evidence>
<evidence type="ECO:0000313" key="2">
    <source>
        <dbReference type="Proteomes" id="UP000492821"/>
    </source>
</evidence>
<name>A0A7E4VRM4_PANRE</name>
<dbReference type="Proteomes" id="UP000492821">
    <property type="component" value="Unassembled WGS sequence"/>
</dbReference>
<reference evidence="2" key="1">
    <citation type="journal article" date="2013" name="Genetics">
        <title>The draft genome and transcriptome of Panagrellus redivivus are shaped by the harsh demands of a free-living lifestyle.</title>
        <authorList>
            <person name="Srinivasan J."/>
            <person name="Dillman A.R."/>
            <person name="Macchietto M.G."/>
            <person name="Heikkinen L."/>
            <person name="Lakso M."/>
            <person name="Fracchia K.M."/>
            <person name="Antoshechkin I."/>
            <person name="Mortazavi A."/>
            <person name="Wong G."/>
            <person name="Sternberg P.W."/>
        </authorList>
    </citation>
    <scope>NUCLEOTIDE SEQUENCE [LARGE SCALE GENOMIC DNA]</scope>
    <source>
        <strain evidence="2">MT8872</strain>
    </source>
</reference>
<keyword evidence="1" id="KW-1133">Transmembrane helix</keyword>
<dbReference type="AlphaFoldDB" id="A0A7E4VRM4"/>
<dbReference type="WBParaSite" id="Pan_g2590.t1">
    <property type="protein sequence ID" value="Pan_g2590.t1"/>
    <property type="gene ID" value="Pan_g2590"/>
</dbReference>
<reference evidence="3" key="2">
    <citation type="submission" date="2020-10" db="UniProtKB">
        <authorList>
            <consortium name="WormBaseParasite"/>
        </authorList>
    </citation>
    <scope>IDENTIFICATION</scope>
</reference>
<sequence length="69" mass="7605">MTTIHPIMLSVTTKTPECIIDDITISEISPNVTMYGVNLIVGSICMVAVCLNLIVLLSCKKFRQQYMVG</sequence>
<keyword evidence="1" id="KW-0472">Membrane</keyword>
<keyword evidence="2" id="KW-1185">Reference proteome</keyword>
<protein>
    <submittedName>
        <fullName evidence="3">G_PROTEIN_RECEP_F1_2 domain-containing protein</fullName>
    </submittedName>
</protein>
<accession>A0A7E4VRM4</accession>
<keyword evidence="1" id="KW-0812">Transmembrane</keyword>
<organism evidence="2 3">
    <name type="scientific">Panagrellus redivivus</name>
    <name type="common">Microworm</name>
    <dbReference type="NCBI Taxonomy" id="6233"/>
    <lineage>
        <taxon>Eukaryota</taxon>
        <taxon>Metazoa</taxon>
        <taxon>Ecdysozoa</taxon>
        <taxon>Nematoda</taxon>
        <taxon>Chromadorea</taxon>
        <taxon>Rhabditida</taxon>
        <taxon>Tylenchina</taxon>
        <taxon>Panagrolaimomorpha</taxon>
        <taxon>Panagrolaimoidea</taxon>
        <taxon>Panagrolaimidae</taxon>
        <taxon>Panagrellus</taxon>
    </lineage>
</organism>
<evidence type="ECO:0000313" key="3">
    <source>
        <dbReference type="WBParaSite" id="Pan_g2590.t1"/>
    </source>
</evidence>